<dbReference type="Pfam" id="PF08889">
    <property type="entry name" value="WbqC"/>
    <property type="match status" value="1"/>
</dbReference>
<evidence type="ECO:0000313" key="2">
    <source>
        <dbReference type="Proteomes" id="UP000619838"/>
    </source>
</evidence>
<accession>A0ABR9XQT7</accession>
<protein>
    <submittedName>
        <fullName evidence="1">WbqC family protein</fullName>
    </submittedName>
</protein>
<evidence type="ECO:0000313" key="1">
    <source>
        <dbReference type="EMBL" id="MBF0636417.1"/>
    </source>
</evidence>
<organism evidence="1 2">
    <name type="scientific">Prosthecochloris ethylica</name>
    <dbReference type="NCBI Taxonomy" id="2743976"/>
    <lineage>
        <taxon>Bacteria</taxon>
        <taxon>Pseudomonadati</taxon>
        <taxon>Chlorobiota</taxon>
        <taxon>Chlorobiia</taxon>
        <taxon>Chlorobiales</taxon>
        <taxon>Chlorobiaceae</taxon>
        <taxon>Prosthecochloris</taxon>
    </lineage>
</organism>
<gene>
    <name evidence="1" type="ORF">INT08_04390</name>
</gene>
<sequence length="229" mass="26656">MRLAFMQPYFFPYLGYFQLIRHVDTFVICDDCNHITRGWINRNYIQNSGRPLRITLSLHHASINRKINETAIADNKEKILKSIRHTYSRAPLYRNVYPLIESIILNPDPGLATYLEHELKSVCQYLELFPKWLRSSSIDYDRSLSAEQKIIAICKQLGADHYINLPGGIELYKKENFSTHGIQLNFIRPGNISYKQFGNTFIPNLSIIDILMFNDKTACSKLLDTYTLM</sequence>
<comment type="caution">
    <text evidence="1">The sequence shown here is derived from an EMBL/GenBank/DDBJ whole genome shotgun (WGS) entry which is preliminary data.</text>
</comment>
<name>A0ABR9XQT7_9CHLB</name>
<dbReference type="InterPro" id="IPR014985">
    <property type="entry name" value="WbqC"/>
</dbReference>
<keyword evidence="2" id="KW-1185">Reference proteome</keyword>
<dbReference type="RefSeq" id="WP_175187203.1">
    <property type="nucleotide sequence ID" value="NZ_JABVZQ010000005.1"/>
</dbReference>
<proteinExistence type="predicted"/>
<reference evidence="1 2" key="1">
    <citation type="journal article" date="2020" name="Microorganisms">
        <title>Simultaneous Genome Sequencing of Prosthecochloris ethylica and Desulfuromonas acetoxidans within a Syntrophic Mixture Reveals Unique Pili and Protein Interactions.</title>
        <authorList>
            <person name="Kyndt J.A."/>
            <person name="Van Beeumen J.J."/>
            <person name="Meyer T.E."/>
        </authorList>
    </citation>
    <scope>NUCLEOTIDE SEQUENCE [LARGE SCALE GENOMIC DNA]</scope>
    <source>
        <strain evidence="1 2">N3</strain>
    </source>
</reference>
<dbReference type="EMBL" id="JADGII010000005">
    <property type="protein sequence ID" value="MBF0636417.1"/>
    <property type="molecule type" value="Genomic_DNA"/>
</dbReference>
<dbReference type="Proteomes" id="UP000619838">
    <property type="component" value="Unassembled WGS sequence"/>
</dbReference>